<proteinExistence type="predicted"/>
<dbReference type="Proteomes" id="UP000276133">
    <property type="component" value="Unassembled WGS sequence"/>
</dbReference>
<accession>A0A3M7PAM8</accession>
<protein>
    <submittedName>
        <fullName evidence="1">Uncharacterized protein</fullName>
    </submittedName>
</protein>
<evidence type="ECO:0000313" key="1">
    <source>
        <dbReference type="EMBL" id="RMZ95774.1"/>
    </source>
</evidence>
<gene>
    <name evidence="1" type="ORF">BpHYR1_039458</name>
</gene>
<keyword evidence="2" id="KW-1185">Reference proteome</keyword>
<name>A0A3M7PAM8_BRAPC</name>
<organism evidence="1 2">
    <name type="scientific">Brachionus plicatilis</name>
    <name type="common">Marine rotifer</name>
    <name type="synonym">Brachionus muelleri</name>
    <dbReference type="NCBI Taxonomy" id="10195"/>
    <lineage>
        <taxon>Eukaryota</taxon>
        <taxon>Metazoa</taxon>
        <taxon>Spiralia</taxon>
        <taxon>Gnathifera</taxon>
        <taxon>Rotifera</taxon>
        <taxon>Eurotatoria</taxon>
        <taxon>Monogononta</taxon>
        <taxon>Pseudotrocha</taxon>
        <taxon>Ploima</taxon>
        <taxon>Brachionidae</taxon>
        <taxon>Brachionus</taxon>
    </lineage>
</organism>
<sequence>MNEKKIFDIKNNKFAPIENISHYKNNSIDCSCISFLLFVYTFMKMGLPVSEREAFRKAVKTMISQMTKSDLVAHFIKEGIAPSTIYNAINRIQIGDPLINFLNLFTD</sequence>
<evidence type="ECO:0000313" key="2">
    <source>
        <dbReference type="Proteomes" id="UP000276133"/>
    </source>
</evidence>
<comment type="caution">
    <text evidence="1">The sequence shown here is derived from an EMBL/GenBank/DDBJ whole genome shotgun (WGS) entry which is preliminary data.</text>
</comment>
<dbReference type="EMBL" id="REGN01012341">
    <property type="protein sequence ID" value="RMZ95774.1"/>
    <property type="molecule type" value="Genomic_DNA"/>
</dbReference>
<dbReference type="AlphaFoldDB" id="A0A3M7PAM8"/>
<reference evidence="1 2" key="1">
    <citation type="journal article" date="2018" name="Sci. Rep.">
        <title>Genomic signatures of local adaptation to the degree of environmental predictability in rotifers.</title>
        <authorList>
            <person name="Franch-Gras L."/>
            <person name="Hahn C."/>
            <person name="Garcia-Roger E.M."/>
            <person name="Carmona M.J."/>
            <person name="Serra M."/>
            <person name="Gomez A."/>
        </authorList>
    </citation>
    <scope>NUCLEOTIDE SEQUENCE [LARGE SCALE GENOMIC DNA]</scope>
    <source>
        <strain evidence="1">HYR1</strain>
    </source>
</reference>